<evidence type="ECO:0000313" key="3">
    <source>
        <dbReference type="Proteomes" id="UP001213680"/>
    </source>
</evidence>
<gene>
    <name evidence="2" type="ORF">PTI97_11070</name>
</gene>
<sequence length="289" mass="32285">MKKVLFALLIGSLLLIHPTASKAAQSTEDFVEELQYSWFNGYTYDDHRLIQLNTSRPLEVVSIFKRENEYGYDYMIYVHELKNGEWKVSYRRPVEYMTNLSFIAKGRMGATDKVLIGSYEGSGNFLDAYLIGSPNGRDIKLMQHKSSVFQGGAWIIDGVLFYGSGSIVSQKYRVQNGKVVSAGRASGRDDRLISKNPKIWLGLKMSGNRAVYAGKKTVYAKVGDRIGIGRYGVSDTRGYSYRLMSYDGSPVLSYDTVRPGMTAVKKGTAVLSLEPEAYGNAVEIKIIVR</sequence>
<evidence type="ECO:0000256" key="1">
    <source>
        <dbReference type="SAM" id="SignalP"/>
    </source>
</evidence>
<name>A0ABY7WZQ9_9BACL</name>
<organism evidence="2 3">
    <name type="scientific">Exiguobacterium marinum</name>
    <dbReference type="NCBI Taxonomy" id="273528"/>
    <lineage>
        <taxon>Bacteria</taxon>
        <taxon>Bacillati</taxon>
        <taxon>Bacillota</taxon>
        <taxon>Bacilli</taxon>
        <taxon>Bacillales</taxon>
        <taxon>Bacillales Family XII. Incertae Sedis</taxon>
        <taxon>Exiguobacterium</taxon>
    </lineage>
</organism>
<protein>
    <recommendedName>
        <fullName evidence="4">Bla regulator protein blaR1</fullName>
    </recommendedName>
</protein>
<feature type="chain" id="PRO_5045426499" description="Bla regulator protein blaR1" evidence="1">
    <location>
        <begin position="24"/>
        <end position="289"/>
    </location>
</feature>
<evidence type="ECO:0000313" key="2">
    <source>
        <dbReference type="EMBL" id="WDH75359.1"/>
    </source>
</evidence>
<accession>A0ABY7WZQ9</accession>
<feature type="signal peptide" evidence="1">
    <location>
        <begin position="1"/>
        <end position="23"/>
    </location>
</feature>
<reference evidence="2 3" key="1">
    <citation type="submission" date="2023-02" db="EMBL/GenBank/DDBJ databases">
        <title>A bacterium isolated from plastisphere.</title>
        <authorList>
            <person name="Sun Y."/>
        </authorList>
    </citation>
    <scope>NUCLEOTIDE SEQUENCE [LARGE SCALE GENOMIC DNA]</scope>
    <source>
        <strain evidence="3">a-1</strain>
    </source>
</reference>
<keyword evidence="3" id="KW-1185">Reference proteome</keyword>
<dbReference type="RefSeq" id="WP_274356526.1">
    <property type="nucleotide sequence ID" value="NZ_CP118099.1"/>
</dbReference>
<proteinExistence type="predicted"/>
<dbReference type="Proteomes" id="UP001213680">
    <property type="component" value="Chromosome"/>
</dbReference>
<dbReference type="EMBL" id="CP118099">
    <property type="protein sequence ID" value="WDH75359.1"/>
    <property type="molecule type" value="Genomic_DNA"/>
</dbReference>
<keyword evidence="1" id="KW-0732">Signal</keyword>
<evidence type="ECO:0008006" key="4">
    <source>
        <dbReference type="Google" id="ProtNLM"/>
    </source>
</evidence>